<dbReference type="RefSeq" id="WP_100389432.1">
    <property type="nucleotide sequence ID" value="NZ_BMZU01000002.1"/>
</dbReference>
<accession>A0A2M9D2V1</accession>
<gene>
    <name evidence="1" type="ORF">CLV85_1955</name>
</gene>
<reference evidence="1 2" key="1">
    <citation type="submission" date="2017-11" db="EMBL/GenBank/DDBJ databases">
        <title>Genomic Encyclopedia of Archaeal and Bacterial Type Strains, Phase II (KMG-II): From Individual Species to Whole Genera.</title>
        <authorList>
            <person name="Goeker M."/>
        </authorList>
    </citation>
    <scope>NUCLEOTIDE SEQUENCE [LARGE SCALE GENOMIC DNA]</scope>
    <source>
        <strain evidence="1 2">DSM 16400</strain>
    </source>
</reference>
<dbReference type="Proteomes" id="UP000231742">
    <property type="component" value="Unassembled WGS sequence"/>
</dbReference>
<dbReference type="AlphaFoldDB" id="A0A2M9D2V1"/>
<dbReference type="OrthoDB" id="5119862at2"/>
<sequence length="88" mass="9522">MTIAAPRPTEGSADRARPTVAWTTIQAGLWVGNAAGEFAGMIERSAAGEFFITDHRARPLGTCATLDEAKARHQRQFQLSQPSTKPKI</sequence>
<proteinExistence type="predicted"/>
<dbReference type="EMBL" id="PGFH01000002">
    <property type="protein sequence ID" value="PJJ78385.1"/>
    <property type="molecule type" value="Genomic_DNA"/>
</dbReference>
<organism evidence="1 2">
    <name type="scientific">Salinibacterium amurskyense</name>
    <dbReference type="NCBI Taxonomy" id="205941"/>
    <lineage>
        <taxon>Bacteria</taxon>
        <taxon>Bacillati</taxon>
        <taxon>Actinomycetota</taxon>
        <taxon>Actinomycetes</taxon>
        <taxon>Micrococcales</taxon>
        <taxon>Microbacteriaceae</taxon>
        <taxon>Salinibacterium</taxon>
    </lineage>
</organism>
<evidence type="ECO:0000313" key="1">
    <source>
        <dbReference type="EMBL" id="PJJ78385.1"/>
    </source>
</evidence>
<keyword evidence="2" id="KW-1185">Reference proteome</keyword>
<comment type="caution">
    <text evidence="1">The sequence shown here is derived from an EMBL/GenBank/DDBJ whole genome shotgun (WGS) entry which is preliminary data.</text>
</comment>
<protein>
    <submittedName>
        <fullName evidence="1">Uncharacterized protein</fullName>
    </submittedName>
</protein>
<evidence type="ECO:0000313" key="2">
    <source>
        <dbReference type="Proteomes" id="UP000231742"/>
    </source>
</evidence>
<name>A0A2M9D2V1_9MICO</name>